<dbReference type="PANTHER" id="PTHR44809:SF1">
    <property type="entry name" value="PROTEIN O-MANNOSYL-TRANSFERASE TMTC1"/>
    <property type="match status" value="1"/>
</dbReference>
<keyword evidence="1" id="KW-0802">TPR repeat</keyword>
<dbReference type="PROSITE" id="PS50293">
    <property type="entry name" value="TPR_REGION"/>
    <property type="match status" value="1"/>
</dbReference>
<keyword evidence="2" id="KW-0614">Plasmid</keyword>
<dbReference type="SMART" id="SM00028">
    <property type="entry name" value="TPR"/>
    <property type="match status" value="15"/>
</dbReference>
<proteinExistence type="predicted"/>
<dbReference type="InterPro" id="IPR011990">
    <property type="entry name" value="TPR-like_helical_dom_sf"/>
</dbReference>
<dbReference type="Pfam" id="PF13432">
    <property type="entry name" value="TPR_16"/>
    <property type="match status" value="4"/>
</dbReference>
<dbReference type="AlphaFoldDB" id="A0A6N1AQ65"/>
<gene>
    <name evidence="2" type="ORF">HUE56_24500</name>
</gene>
<accession>A0A6N1AQ65</accession>
<organism evidence="2 3">
    <name type="scientific">Azospirillum oryzae</name>
    <dbReference type="NCBI Taxonomy" id="286727"/>
    <lineage>
        <taxon>Bacteria</taxon>
        <taxon>Pseudomonadati</taxon>
        <taxon>Pseudomonadota</taxon>
        <taxon>Alphaproteobacteria</taxon>
        <taxon>Rhodospirillales</taxon>
        <taxon>Azospirillaceae</taxon>
        <taxon>Azospirillum</taxon>
    </lineage>
</organism>
<dbReference type="PROSITE" id="PS50005">
    <property type="entry name" value="TPR"/>
    <property type="match status" value="9"/>
</dbReference>
<feature type="repeat" description="TPR" evidence="1">
    <location>
        <begin position="106"/>
        <end position="139"/>
    </location>
</feature>
<dbReference type="Pfam" id="PF14559">
    <property type="entry name" value="TPR_19"/>
    <property type="match status" value="1"/>
</dbReference>
<feature type="repeat" description="TPR" evidence="1">
    <location>
        <begin position="798"/>
        <end position="831"/>
    </location>
</feature>
<dbReference type="Gene3D" id="1.25.40.10">
    <property type="entry name" value="Tetratricopeptide repeat domain"/>
    <property type="match status" value="5"/>
</dbReference>
<dbReference type="RefSeq" id="WP_149201270.1">
    <property type="nucleotide sequence ID" value="NZ_BSOV01000040.1"/>
</dbReference>
<feature type="repeat" description="TPR" evidence="1">
    <location>
        <begin position="72"/>
        <end position="105"/>
    </location>
</feature>
<feature type="repeat" description="TPR" evidence="1">
    <location>
        <begin position="208"/>
        <end position="241"/>
    </location>
</feature>
<geneLocation type="plasmid" evidence="2 3">
    <name>unnamed6</name>
</geneLocation>
<feature type="repeat" description="TPR" evidence="1">
    <location>
        <begin position="242"/>
        <end position="275"/>
    </location>
</feature>
<feature type="repeat" description="TPR" evidence="1">
    <location>
        <begin position="276"/>
        <end position="309"/>
    </location>
</feature>
<evidence type="ECO:0000256" key="1">
    <source>
        <dbReference type="PROSITE-ProRule" id="PRU00339"/>
    </source>
</evidence>
<evidence type="ECO:0000313" key="3">
    <source>
        <dbReference type="Proteomes" id="UP000509702"/>
    </source>
</evidence>
<dbReference type="OrthoDB" id="4961906at2"/>
<feature type="repeat" description="TPR" evidence="1">
    <location>
        <begin position="730"/>
        <end position="763"/>
    </location>
</feature>
<dbReference type="Pfam" id="PF13424">
    <property type="entry name" value="TPR_12"/>
    <property type="match status" value="1"/>
</dbReference>
<name>A0A6N1AQ65_9PROT</name>
<dbReference type="PANTHER" id="PTHR44809">
    <property type="match status" value="1"/>
</dbReference>
<evidence type="ECO:0000313" key="2">
    <source>
        <dbReference type="EMBL" id="QKS53690.1"/>
    </source>
</evidence>
<keyword evidence="3" id="KW-1185">Reference proteome</keyword>
<reference evidence="2 3" key="1">
    <citation type="submission" date="2020-06" db="EMBL/GenBank/DDBJ databases">
        <title>Complete genome of Azosprillum oryzae KACC14407.</title>
        <authorList>
            <person name="Kim M."/>
            <person name="Park Y.-J."/>
            <person name="Shin J.-H."/>
        </authorList>
    </citation>
    <scope>NUCLEOTIDE SEQUENCE [LARGE SCALE GENOMIC DNA]</scope>
    <source>
        <strain evidence="2 3">KACC 14407</strain>
        <plasmid evidence="2 3">unnamed6</plasmid>
    </source>
</reference>
<dbReference type="Pfam" id="PF13374">
    <property type="entry name" value="TPR_10"/>
    <property type="match status" value="1"/>
</dbReference>
<protein>
    <submittedName>
        <fullName evidence="2">Tetratricopeptide repeat protein</fullName>
    </submittedName>
</protein>
<dbReference type="InterPro" id="IPR019734">
    <property type="entry name" value="TPR_rpt"/>
</dbReference>
<feature type="repeat" description="TPR" evidence="1">
    <location>
        <begin position="696"/>
        <end position="729"/>
    </location>
</feature>
<dbReference type="Gene3D" id="3.40.50.2000">
    <property type="entry name" value="Glycogen Phosphorylase B"/>
    <property type="match status" value="1"/>
</dbReference>
<dbReference type="Proteomes" id="UP000509702">
    <property type="component" value="Plasmid unnamed6"/>
</dbReference>
<sequence length="1184" mass="128572">MAKQTNMLAQAVAHHQAGRLAEAERGYRAVLTAEPRNADALHLLGVVALQSGRAGEAVTLIGKALAQAKGVPDYWDNLGSALSAAGRPDEAVQAHRKAATLDPQGAQRRHNLGNALAVLGRHEEAERAFAAALALKPDYAKAWYNLGNGHAARHRHGGAVTALDHAVRLVPGMVEAHNNLGDALAMSGRLDEAIAQHRLVARHRPDDATAQYNLGAVLQQKGALESAEIAYRQALKRNPRHSAALNNLGSVLKRLGRPDQAELCHRQALELHPEFVEARYNLGNALQAQGRFDEAAACFEEALAQQPDLATATYNLSLLALRHGDMTRGWAGYERRFAAGEAMPDRRFDIPRWGGQLLRGKRLLVWREQGVGDEVLFASCYPDVVAWAGGPVTVECDPRLVTLFRRSFPKATVRAESCTGDAFGEIPRETIVPPNCDLQIPAGDLPELLRGNLSAFEPQGPWLVPDPVLVERWRERLTALGPGLRIGIGWRSQLMTAERKASYVLLEHWGPLFAVPGLMFVNLQYGDCEAELRAAEERFGVTIHRWADLDLKDDFDGAAALTANLDLVISPAMSAGELAGALGVPVWRFGSRDWTQLGTGTRPWFPSMRLFQPNTGEGLESTIRGMANTLRATSPGPAPDSVPVVAASPEPEAQPDFDTLLNRAADLHRAARLAEAEATYRAAIAADPDRKAPGHADALHLLGLLMHQTGRNDEALALIGGALRTDPAFPQAWNHLGLVQEADKRHADSVRAFTRALALHPAFAEALTHLGLVHQTCGRVEEAMKLHRRCIALQPEHLPAHANLGHACELLGRMAEATGHYRRALALQPGSADAGNNLATMATLAGRPEEAKIHLRRALRIDPGFALASWNLGLLDLADGCIAEGWAGYGRRFSARQLQRARRIDRPVWTGEPLRGRRLLAWSEQGVGDEILFASCFDALQGLDGPVTVECDRRLVSLFARSFPWVTVRAETADVAGRETITPPDCELQMPAGTLPALVRDRVDRFPVRPAYLRPDPDRIALWRDRLAALPGLKVGLAWRSQIVTAQRAAAYTGLADWTALLDLAGVSVVMLQYGDCRAELAQVETATRRLHRWDDLDLKDDFEGVAALIANLDLVISPATAVGELAGALGVPVWRLGTRDWTQMGTGVRPWFPSMRLIQPPAGEGLAAAARQAVRALAELAPA</sequence>
<dbReference type="SUPFAM" id="SSF53756">
    <property type="entry name" value="UDP-Glycosyltransferase/glycogen phosphorylase"/>
    <property type="match status" value="2"/>
</dbReference>
<dbReference type="SUPFAM" id="SSF48452">
    <property type="entry name" value="TPR-like"/>
    <property type="match status" value="3"/>
</dbReference>
<dbReference type="InterPro" id="IPR052943">
    <property type="entry name" value="TMTC_O-mannosyl-trnsfr"/>
</dbReference>
<dbReference type="EMBL" id="CP054621">
    <property type="protein sequence ID" value="QKS53690.1"/>
    <property type="molecule type" value="Genomic_DNA"/>
</dbReference>
<dbReference type="KEGG" id="aoz:HUE56_24500"/>
<feature type="repeat" description="TPR" evidence="1">
    <location>
        <begin position="764"/>
        <end position="797"/>
    </location>
</feature>